<dbReference type="InterPro" id="IPR050471">
    <property type="entry name" value="AB_hydrolase"/>
</dbReference>
<reference evidence="2" key="1">
    <citation type="journal article" date="2014" name="Int. J. Syst. Evol. Microbiol.">
        <title>Complete genome sequence of Corynebacterium casei LMG S-19264T (=DSM 44701T), isolated from a smear-ripened cheese.</title>
        <authorList>
            <consortium name="US DOE Joint Genome Institute (JGI-PGF)"/>
            <person name="Walter F."/>
            <person name="Albersmeier A."/>
            <person name="Kalinowski J."/>
            <person name="Ruckert C."/>
        </authorList>
    </citation>
    <scope>NUCLEOTIDE SEQUENCE</scope>
    <source>
        <strain evidence="2">CGMCC 1.12214</strain>
    </source>
</reference>
<keyword evidence="3" id="KW-1185">Reference proteome</keyword>
<dbReference type="PANTHER" id="PTHR43433:SF4">
    <property type="entry name" value="NON-HEME CHLOROPEROXIDASE-RELATED"/>
    <property type="match status" value="1"/>
</dbReference>
<gene>
    <name evidence="2" type="ORF">GCM10007036_27160</name>
</gene>
<name>A0A917I7U7_9HYPH</name>
<evidence type="ECO:0000313" key="3">
    <source>
        <dbReference type="Proteomes" id="UP000603912"/>
    </source>
</evidence>
<evidence type="ECO:0000313" key="2">
    <source>
        <dbReference type="EMBL" id="GGH22270.1"/>
    </source>
</evidence>
<dbReference type="InterPro" id="IPR029058">
    <property type="entry name" value="AB_hydrolase_fold"/>
</dbReference>
<dbReference type="AlphaFoldDB" id="A0A917I7U7"/>
<dbReference type="RefSeq" id="WP_188518292.1">
    <property type="nucleotide sequence ID" value="NZ_BMES01000002.1"/>
</dbReference>
<evidence type="ECO:0000259" key="1">
    <source>
        <dbReference type="Pfam" id="PF12697"/>
    </source>
</evidence>
<sequence>MTTPLVFIPGLNCTAALFGPQAERLREGRPVIFADTTQDATISAMAGRLLADAPARFALAGLSMGGYVALELLRLAPHRVAGVALMDTNARPDAEEAVQRRLQLVDMAETGAFEDVHRALWPRLVHPDRIGDAALEAIVWEMMLEVGPTAFMRQQRAIIGRMDSRPFLKNVTQPALVLVGEQDAITPLVQAEEMHGLLPDAELVVVPQSGHLSSLEQPEHVLDALTAWLARIPDEDTPDDRAHAAALASER</sequence>
<dbReference type="Pfam" id="PF12697">
    <property type="entry name" value="Abhydrolase_6"/>
    <property type="match status" value="1"/>
</dbReference>
<dbReference type="PRINTS" id="PR00111">
    <property type="entry name" value="ABHYDROLASE"/>
</dbReference>
<dbReference type="InterPro" id="IPR000073">
    <property type="entry name" value="AB_hydrolase_1"/>
</dbReference>
<keyword evidence="2" id="KW-0378">Hydrolase</keyword>
<dbReference type="SUPFAM" id="SSF53474">
    <property type="entry name" value="alpha/beta-Hydrolases"/>
    <property type="match status" value="1"/>
</dbReference>
<dbReference type="PANTHER" id="PTHR43433">
    <property type="entry name" value="HYDROLASE, ALPHA/BETA FOLD FAMILY PROTEIN"/>
    <property type="match status" value="1"/>
</dbReference>
<reference evidence="2" key="2">
    <citation type="submission" date="2020-09" db="EMBL/GenBank/DDBJ databases">
        <authorList>
            <person name="Sun Q."/>
            <person name="Zhou Y."/>
        </authorList>
    </citation>
    <scope>NUCLEOTIDE SEQUENCE</scope>
    <source>
        <strain evidence="2">CGMCC 1.12214</strain>
    </source>
</reference>
<organism evidence="2 3">
    <name type="scientific">Alsobacter metallidurans</name>
    <dbReference type="NCBI Taxonomy" id="340221"/>
    <lineage>
        <taxon>Bacteria</taxon>
        <taxon>Pseudomonadati</taxon>
        <taxon>Pseudomonadota</taxon>
        <taxon>Alphaproteobacteria</taxon>
        <taxon>Hyphomicrobiales</taxon>
        <taxon>Alsobacteraceae</taxon>
        <taxon>Alsobacter</taxon>
    </lineage>
</organism>
<feature type="domain" description="AB hydrolase-1" evidence="1">
    <location>
        <begin position="37"/>
        <end position="219"/>
    </location>
</feature>
<accession>A0A917I7U7</accession>
<dbReference type="Gene3D" id="3.40.50.1820">
    <property type="entry name" value="alpha/beta hydrolase"/>
    <property type="match status" value="1"/>
</dbReference>
<dbReference type="GO" id="GO:0016787">
    <property type="term" value="F:hydrolase activity"/>
    <property type="evidence" value="ECO:0007669"/>
    <property type="project" value="UniProtKB-KW"/>
</dbReference>
<proteinExistence type="predicted"/>
<protein>
    <submittedName>
        <fullName evidence="2">Hydrolase</fullName>
    </submittedName>
</protein>
<comment type="caution">
    <text evidence="2">The sequence shown here is derived from an EMBL/GenBank/DDBJ whole genome shotgun (WGS) entry which is preliminary data.</text>
</comment>
<dbReference type="Proteomes" id="UP000603912">
    <property type="component" value="Unassembled WGS sequence"/>
</dbReference>
<dbReference type="EMBL" id="BMES01000002">
    <property type="protein sequence ID" value="GGH22270.1"/>
    <property type="molecule type" value="Genomic_DNA"/>
</dbReference>